<proteinExistence type="predicted"/>
<organism evidence="1 2">
    <name type="scientific">Linum trigynum</name>
    <dbReference type="NCBI Taxonomy" id="586398"/>
    <lineage>
        <taxon>Eukaryota</taxon>
        <taxon>Viridiplantae</taxon>
        <taxon>Streptophyta</taxon>
        <taxon>Embryophyta</taxon>
        <taxon>Tracheophyta</taxon>
        <taxon>Spermatophyta</taxon>
        <taxon>Magnoliopsida</taxon>
        <taxon>eudicotyledons</taxon>
        <taxon>Gunneridae</taxon>
        <taxon>Pentapetalae</taxon>
        <taxon>rosids</taxon>
        <taxon>fabids</taxon>
        <taxon>Malpighiales</taxon>
        <taxon>Linaceae</taxon>
        <taxon>Linum</taxon>
    </lineage>
</organism>
<sequence length="168" mass="18590">MMIPEVIAYLQDLTSGVACIMQAQVMQVQGLNDEAATISDNGLQHYQSLKDTTKPLIKKLKGLSCVIGEGNEDMDVLEESSACPNRCRYVLNADQARSFSSFRRIPVIRSELMGIGEFTALKMLVCVTKQRAPDAAGRKAGSWLVEGEPEFMCIIITCLNRRLSELDE</sequence>
<accession>A0AAV2D5F2</accession>
<dbReference type="EMBL" id="OZ034815">
    <property type="protein sequence ID" value="CAL1367883.1"/>
    <property type="molecule type" value="Genomic_DNA"/>
</dbReference>
<keyword evidence="2" id="KW-1185">Reference proteome</keyword>
<dbReference type="Proteomes" id="UP001497516">
    <property type="component" value="Chromosome 2"/>
</dbReference>
<gene>
    <name evidence="1" type="ORF">LTRI10_LOCUS11315</name>
</gene>
<name>A0AAV2D5F2_9ROSI</name>
<dbReference type="AlphaFoldDB" id="A0AAV2D5F2"/>
<evidence type="ECO:0000313" key="2">
    <source>
        <dbReference type="Proteomes" id="UP001497516"/>
    </source>
</evidence>
<protein>
    <submittedName>
        <fullName evidence="1">Uncharacterized protein</fullName>
    </submittedName>
</protein>
<evidence type="ECO:0000313" key="1">
    <source>
        <dbReference type="EMBL" id="CAL1367883.1"/>
    </source>
</evidence>
<reference evidence="1 2" key="1">
    <citation type="submission" date="2024-04" db="EMBL/GenBank/DDBJ databases">
        <authorList>
            <person name="Fracassetti M."/>
        </authorList>
    </citation>
    <scope>NUCLEOTIDE SEQUENCE [LARGE SCALE GENOMIC DNA]</scope>
</reference>